<protein>
    <submittedName>
        <fullName evidence="1">Uncharacterized protein</fullName>
    </submittedName>
</protein>
<proteinExistence type="predicted"/>
<dbReference type="Proteomes" id="UP000018721">
    <property type="component" value="Unassembled WGS sequence"/>
</dbReference>
<name>V9ECN2_PHYNI</name>
<gene>
    <name evidence="1" type="ORF">F443_17614</name>
</gene>
<accession>V9ECN2</accession>
<dbReference type="EMBL" id="ANIZ01003047">
    <property type="protein sequence ID" value="ETI36263.1"/>
    <property type="molecule type" value="Genomic_DNA"/>
</dbReference>
<comment type="caution">
    <text evidence="1">The sequence shown here is derived from an EMBL/GenBank/DDBJ whole genome shotgun (WGS) entry which is preliminary data.</text>
</comment>
<dbReference type="HOGENOM" id="CLU_2283008_0_0_1"/>
<dbReference type="AlphaFoldDB" id="V9ECN2"/>
<keyword evidence="2" id="KW-1185">Reference proteome</keyword>
<evidence type="ECO:0000313" key="2">
    <source>
        <dbReference type="Proteomes" id="UP000018721"/>
    </source>
</evidence>
<organism evidence="1 2">
    <name type="scientific">Phytophthora nicotianae P1569</name>
    <dbReference type="NCBI Taxonomy" id="1317065"/>
    <lineage>
        <taxon>Eukaryota</taxon>
        <taxon>Sar</taxon>
        <taxon>Stramenopiles</taxon>
        <taxon>Oomycota</taxon>
        <taxon>Peronosporomycetes</taxon>
        <taxon>Peronosporales</taxon>
        <taxon>Peronosporaceae</taxon>
        <taxon>Phytophthora</taxon>
    </lineage>
</organism>
<evidence type="ECO:0000313" key="1">
    <source>
        <dbReference type="EMBL" id="ETI36263.1"/>
    </source>
</evidence>
<sequence>MSGAAIEHNIKDIWFLSGEADEFRVDGLKCTGCTLWRKSITGAHPGNRDCPEKCVGTVLVHRSHTSMASWADTAYCMHWRRSPTMEIKLLTKRNMVPLGPEV</sequence>
<reference evidence="1 2" key="1">
    <citation type="submission" date="2013-11" db="EMBL/GenBank/DDBJ databases">
        <title>The Genome Sequence of Phytophthora parasitica P1569.</title>
        <authorList>
            <consortium name="The Broad Institute Genomics Platform"/>
            <person name="Russ C."/>
            <person name="Tyler B."/>
            <person name="Panabieres F."/>
            <person name="Shan W."/>
            <person name="Tripathy S."/>
            <person name="Grunwald N."/>
            <person name="Machado M."/>
            <person name="Johnson C.S."/>
            <person name="Arredondo F."/>
            <person name="Hong C."/>
            <person name="Coffey M."/>
            <person name="Young S.K."/>
            <person name="Zeng Q."/>
            <person name="Gargeya S."/>
            <person name="Fitzgerald M."/>
            <person name="Abouelleil A."/>
            <person name="Alvarado L."/>
            <person name="Chapman S.B."/>
            <person name="Gainer-Dewar J."/>
            <person name="Goldberg J."/>
            <person name="Griggs A."/>
            <person name="Gujja S."/>
            <person name="Hansen M."/>
            <person name="Howarth C."/>
            <person name="Imamovic A."/>
            <person name="Ireland A."/>
            <person name="Larimer J."/>
            <person name="McCowan C."/>
            <person name="Murphy C."/>
            <person name="Pearson M."/>
            <person name="Poon T.W."/>
            <person name="Priest M."/>
            <person name="Roberts A."/>
            <person name="Saif S."/>
            <person name="Shea T."/>
            <person name="Sykes S."/>
            <person name="Wortman J."/>
            <person name="Nusbaum C."/>
            <person name="Birren B."/>
        </authorList>
    </citation>
    <scope>NUCLEOTIDE SEQUENCE [LARGE SCALE GENOMIC DNA]</scope>
    <source>
        <strain evidence="1 2">P1569</strain>
    </source>
</reference>